<dbReference type="InterPro" id="IPR027417">
    <property type="entry name" value="P-loop_NTPase"/>
</dbReference>
<dbReference type="OrthoDB" id="10254455at2759"/>
<sequence length="637" mass="73201">MQPCEEDRSPIAKASVWTFVPKDGASILLSKYISEEILHQNIVNDIISPGCYRSLSLFDSCVFYQCIAVTSSSFGWSFSEKMYITQETQVILIPIESRVLQPSDDDPCELIEPPEALERCKKLITWRVCGQQVSFPRNVGSVPGLYVFRGYTKCGRKTFLKMLAKELKVLCVMFRATQLYNLLQDTCKTSWPSFFEKWKSLEPCIIIIEDCDWLWEDSTDLERTNPFIEGIQRLSRERRSIAVVANCHFSSLLPNSIVSLCGMIVTFPLASQTARQQLVALMMNDRHDSRLQEQIVEASHGLTIGELKDSLAALVDYSHPHSLTWLKTFWQRKREWRLNNLTLLGIRIWFPNQLNDETSPSCQLYGLDSIIRQLEISLFPHSGYASGILAKMRGILFYGPPGTGKTSLAKRIAHSARATFISVDVSNLIDSYVGESERLLRRLFQQAKEMAPCVVFFDEIDSLFNRRQRSPDMPLMRWRSSFILEMDDLKRDQQVYIVAATNRPWDLDQSLLQEGRLSKHFYVPLPDRQARIQILMHHFQHMWPDSLSKDTTLYPFAGRIAEMTENFSGADLEGIVRSAVLIGYRKKLQKMEHLLSKEDVLEAISCCQASITLEQLNRYKSWQQATTYGEEEICISE</sequence>
<name>A0A9C7UQG5_9RHOD</name>
<dbReference type="Gene3D" id="3.40.50.300">
    <property type="entry name" value="P-loop containing nucleotide triphosphate hydrolases"/>
    <property type="match status" value="2"/>
</dbReference>
<feature type="domain" description="AAA+ ATPase" evidence="1">
    <location>
        <begin position="391"/>
        <end position="527"/>
    </location>
</feature>
<dbReference type="InterPro" id="IPR003959">
    <property type="entry name" value="ATPase_AAA_core"/>
</dbReference>
<dbReference type="Pfam" id="PF00004">
    <property type="entry name" value="AAA"/>
    <property type="match status" value="2"/>
</dbReference>
<dbReference type="EMBL" id="BQMJ01000028">
    <property type="protein sequence ID" value="GJQ11888.1"/>
    <property type="molecule type" value="Genomic_DNA"/>
</dbReference>
<gene>
    <name evidence="2" type="ORF">GpartN1_g3679.t1</name>
</gene>
<dbReference type="AlphaFoldDB" id="A0A9C7UQG5"/>
<protein>
    <recommendedName>
        <fullName evidence="1">AAA+ ATPase domain-containing protein</fullName>
    </recommendedName>
</protein>
<reference evidence="2" key="2">
    <citation type="submission" date="2022-01" db="EMBL/GenBank/DDBJ databases">
        <authorList>
            <person name="Hirooka S."/>
            <person name="Miyagishima S.Y."/>
        </authorList>
    </citation>
    <scope>NUCLEOTIDE SEQUENCE</scope>
    <source>
        <strain evidence="2">NBRC 102759</strain>
    </source>
</reference>
<proteinExistence type="predicted"/>
<dbReference type="SUPFAM" id="SSF52540">
    <property type="entry name" value="P-loop containing nucleoside triphosphate hydrolases"/>
    <property type="match status" value="2"/>
</dbReference>
<evidence type="ECO:0000313" key="3">
    <source>
        <dbReference type="Proteomes" id="UP001061958"/>
    </source>
</evidence>
<accession>A0A9C7UQG5</accession>
<dbReference type="Gene3D" id="1.10.8.60">
    <property type="match status" value="1"/>
</dbReference>
<dbReference type="Proteomes" id="UP001061958">
    <property type="component" value="Unassembled WGS sequence"/>
</dbReference>
<dbReference type="InterPro" id="IPR050168">
    <property type="entry name" value="AAA_ATPase_domain"/>
</dbReference>
<dbReference type="GO" id="GO:0016887">
    <property type="term" value="F:ATP hydrolysis activity"/>
    <property type="evidence" value="ECO:0007669"/>
    <property type="project" value="InterPro"/>
</dbReference>
<dbReference type="SMART" id="SM00382">
    <property type="entry name" value="AAA"/>
    <property type="match status" value="1"/>
</dbReference>
<dbReference type="GO" id="GO:0005524">
    <property type="term" value="F:ATP binding"/>
    <property type="evidence" value="ECO:0007669"/>
    <property type="project" value="InterPro"/>
</dbReference>
<dbReference type="InterPro" id="IPR003593">
    <property type="entry name" value="AAA+_ATPase"/>
</dbReference>
<comment type="caution">
    <text evidence="2">The sequence shown here is derived from an EMBL/GenBank/DDBJ whole genome shotgun (WGS) entry which is preliminary data.</text>
</comment>
<evidence type="ECO:0000313" key="2">
    <source>
        <dbReference type="EMBL" id="GJQ11888.1"/>
    </source>
</evidence>
<organism evidence="2 3">
    <name type="scientific">Galdieria partita</name>
    <dbReference type="NCBI Taxonomy" id="83374"/>
    <lineage>
        <taxon>Eukaryota</taxon>
        <taxon>Rhodophyta</taxon>
        <taxon>Bangiophyceae</taxon>
        <taxon>Galdieriales</taxon>
        <taxon>Galdieriaceae</taxon>
        <taxon>Galdieria</taxon>
    </lineage>
</organism>
<reference evidence="2" key="1">
    <citation type="journal article" date="2022" name="Proc. Natl. Acad. Sci. U.S.A.">
        <title>Life cycle and functional genomics of the unicellular red alga Galdieria for elucidating algal and plant evolution and industrial use.</title>
        <authorList>
            <person name="Hirooka S."/>
            <person name="Itabashi T."/>
            <person name="Ichinose T.M."/>
            <person name="Onuma R."/>
            <person name="Fujiwara T."/>
            <person name="Yamashita S."/>
            <person name="Jong L.W."/>
            <person name="Tomita R."/>
            <person name="Iwane A.H."/>
            <person name="Miyagishima S.Y."/>
        </authorList>
    </citation>
    <scope>NUCLEOTIDE SEQUENCE</scope>
    <source>
        <strain evidence="2">NBRC 102759</strain>
    </source>
</reference>
<dbReference type="PANTHER" id="PTHR23077">
    <property type="entry name" value="AAA-FAMILY ATPASE"/>
    <property type="match status" value="1"/>
</dbReference>
<evidence type="ECO:0000259" key="1">
    <source>
        <dbReference type="SMART" id="SM00382"/>
    </source>
</evidence>
<keyword evidence="3" id="KW-1185">Reference proteome</keyword>
<dbReference type="InterPro" id="IPR041569">
    <property type="entry name" value="AAA_lid_3"/>
</dbReference>
<dbReference type="Pfam" id="PF17862">
    <property type="entry name" value="AAA_lid_3"/>
    <property type="match status" value="1"/>
</dbReference>